<protein>
    <recommendedName>
        <fullName evidence="3">Mce-associated membrane protein</fullName>
    </recommendedName>
</protein>
<proteinExistence type="predicted"/>
<evidence type="ECO:0008006" key="3">
    <source>
        <dbReference type="Google" id="ProtNLM"/>
    </source>
</evidence>
<gene>
    <name evidence="1" type="ORF">DVS28_b0311</name>
</gene>
<dbReference type="KEGG" id="euz:DVS28_b0311"/>
<keyword evidence="2" id="KW-1185">Reference proteome</keyword>
<evidence type="ECO:0000313" key="1">
    <source>
        <dbReference type="EMBL" id="AXV10081.1"/>
    </source>
</evidence>
<dbReference type="Proteomes" id="UP000264006">
    <property type="component" value="Plasmid pEDY32-46I"/>
</dbReference>
<reference evidence="1 2" key="1">
    <citation type="submission" date="2018-09" db="EMBL/GenBank/DDBJ databases">
        <title>Complete genome sequence of Euzebya sp. DY32-46 isolated from seawater of Pacific Ocean.</title>
        <authorList>
            <person name="Xu L."/>
            <person name="Wu Y.-H."/>
            <person name="Xu X.-W."/>
        </authorList>
    </citation>
    <scope>NUCLEOTIDE SEQUENCE [LARGE SCALE GENOMIC DNA]</scope>
    <source>
        <strain evidence="1 2">DY32-46</strain>
        <plasmid evidence="2">pedy32-46i</plasmid>
    </source>
</reference>
<name>A0A346Y6I4_9ACTN</name>
<evidence type="ECO:0000313" key="2">
    <source>
        <dbReference type="Proteomes" id="UP000264006"/>
    </source>
</evidence>
<organism evidence="1 2">
    <name type="scientific">Euzebya pacifica</name>
    <dbReference type="NCBI Taxonomy" id="1608957"/>
    <lineage>
        <taxon>Bacteria</taxon>
        <taxon>Bacillati</taxon>
        <taxon>Actinomycetota</taxon>
        <taxon>Nitriliruptoria</taxon>
        <taxon>Euzebyales</taxon>
    </lineage>
</organism>
<geneLocation type="plasmid" evidence="2">
    <name>pedy32-46i</name>
</geneLocation>
<dbReference type="AlphaFoldDB" id="A0A346Y6I4"/>
<dbReference type="OrthoDB" id="5188486at2"/>
<accession>A0A346Y6I4</accession>
<keyword evidence="1" id="KW-0614">Plasmid</keyword>
<dbReference type="EMBL" id="CP031166">
    <property type="protein sequence ID" value="AXV10081.1"/>
    <property type="molecule type" value="Genomic_DNA"/>
</dbReference>
<sequence length="146" mass="15396">MELGCHAGLVGVLGQDAALAAARQVALKVTTFAGAEIDRWASEMETLSTEGYAAEIRDLFGADIRRDLAAAAVQTVGQVESIRLSEFDGSTGVAFAVVQQTYSSRGQPQSVSDILRMEIAVERVGGEWLVSDVAVLGPTTLVPDEN</sequence>